<dbReference type="Proteomes" id="UP000241769">
    <property type="component" value="Unassembled WGS sequence"/>
</dbReference>
<dbReference type="PROSITE" id="PS50071">
    <property type="entry name" value="HOMEOBOX_2"/>
    <property type="match status" value="1"/>
</dbReference>
<organism evidence="8 9">
    <name type="scientific">Planoprotostelium fungivorum</name>
    <dbReference type="NCBI Taxonomy" id="1890364"/>
    <lineage>
        <taxon>Eukaryota</taxon>
        <taxon>Amoebozoa</taxon>
        <taxon>Evosea</taxon>
        <taxon>Variosea</taxon>
        <taxon>Cavosteliida</taxon>
        <taxon>Cavosteliaceae</taxon>
        <taxon>Planoprotostelium</taxon>
    </lineage>
</organism>
<dbReference type="SUPFAM" id="SSF46689">
    <property type="entry name" value="Homeodomain-like"/>
    <property type="match status" value="1"/>
</dbReference>
<dbReference type="InParanoid" id="A0A2P6MW81"/>
<dbReference type="InterPro" id="IPR051306">
    <property type="entry name" value="Homeobox_regulator"/>
</dbReference>
<dbReference type="EMBL" id="MDYQ01000353">
    <property type="protein sequence ID" value="PRP75971.1"/>
    <property type="molecule type" value="Genomic_DNA"/>
</dbReference>
<comment type="caution">
    <text evidence="8">The sequence shown here is derived from an EMBL/GenBank/DDBJ whole genome shotgun (WGS) entry which is preliminary data.</text>
</comment>
<feature type="DNA-binding region" description="Homeobox" evidence="5">
    <location>
        <begin position="95"/>
        <end position="154"/>
    </location>
</feature>
<dbReference type="OrthoDB" id="6159439at2759"/>
<evidence type="ECO:0000256" key="3">
    <source>
        <dbReference type="ARBA" id="ARBA00023155"/>
    </source>
</evidence>
<dbReference type="GO" id="GO:0005634">
    <property type="term" value="C:nucleus"/>
    <property type="evidence" value="ECO:0007669"/>
    <property type="project" value="UniProtKB-SubCell"/>
</dbReference>
<dbReference type="AlphaFoldDB" id="A0A2P6MW81"/>
<evidence type="ECO:0000313" key="8">
    <source>
        <dbReference type="EMBL" id="PRP75971.1"/>
    </source>
</evidence>
<dbReference type="STRING" id="1890364.A0A2P6MW81"/>
<accession>A0A2P6MW81</accession>
<keyword evidence="4 5" id="KW-0539">Nucleus</keyword>
<evidence type="ECO:0000256" key="2">
    <source>
        <dbReference type="ARBA" id="ARBA00023125"/>
    </source>
</evidence>
<dbReference type="CDD" id="cd00086">
    <property type="entry name" value="homeodomain"/>
    <property type="match status" value="1"/>
</dbReference>
<evidence type="ECO:0000256" key="4">
    <source>
        <dbReference type="ARBA" id="ARBA00023242"/>
    </source>
</evidence>
<evidence type="ECO:0000256" key="5">
    <source>
        <dbReference type="PROSITE-ProRule" id="PRU00108"/>
    </source>
</evidence>
<evidence type="ECO:0000256" key="1">
    <source>
        <dbReference type="ARBA" id="ARBA00004123"/>
    </source>
</evidence>
<evidence type="ECO:0000313" key="9">
    <source>
        <dbReference type="Proteomes" id="UP000241769"/>
    </source>
</evidence>
<protein>
    <recommendedName>
        <fullName evidence="7">Homeobox domain-containing protein</fullName>
    </recommendedName>
</protein>
<dbReference type="Pfam" id="PF00046">
    <property type="entry name" value="Homeodomain"/>
    <property type="match status" value="1"/>
</dbReference>
<keyword evidence="9" id="KW-1185">Reference proteome</keyword>
<gene>
    <name evidence="8" type="ORF">PROFUN_01687</name>
</gene>
<dbReference type="GO" id="GO:0000977">
    <property type="term" value="F:RNA polymerase II transcription regulatory region sequence-specific DNA binding"/>
    <property type="evidence" value="ECO:0007669"/>
    <property type="project" value="TreeGrafter"/>
</dbReference>
<sequence length="176" mass="21435">MGIPQVWEIEIRTSSNRNLHQKLTPWYRILLLRIILSRRTRVNTRSAPIRVPKRRVMNVSSIMNPRDSVEEEGIDRLRMSLYRLTPPENQRPTEYSRPRRVFSIREREELLQVFKRSPYPEEEERCKLAKRYHVDHMQITVWFQNQRSRWCTETICVRSELKAEQFFLMHKPLQST</sequence>
<keyword evidence="2 5" id="KW-0238">DNA-binding</keyword>
<dbReference type="Gene3D" id="1.10.10.60">
    <property type="entry name" value="Homeodomain-like"/>
    <property type="match status" value="1"/>
</dbReference>
<dbReference type="PANTHER" id="PTHR46123">
    <property type="entry name" value="MIX-TYPE HOMEOBOX GENE 1-RELATED"/>
    <property type="match status" value="1"/>
</dbReference>
<evidence type="ECO:0000256" key="6">
    <source>
        <dbReference type="RuleBase" id="RU000682"/>
    </source>
</evidence>
<feature type="domain" description="Homeobox" evidence="7">
    <location>
        <begin position="93"/>
        <end position="153"/>
    </location>
</feature>
<evidence type="ECO:0000259" key="7">
    <source>
        <dbReference type="PROSITE" id="PS50071"/>
    </source>
</evidence>
<dbReference type="GO" id="GO:0000981">
    <property type="term" value="F:DNA-binding transcription factor activity, RNA polymerase II-specific"/>
    <property type="evidence" value="ECO:0007669"/>
    <property type="project" value="TreeGrafter"/>
</dbReference>
<dbReference type="InterPro" id="IPR001356">
    <property type="entry name" value="HD"/>
</dbReference>
<proteinExistence type="predicted"/>
<reference evidence="8 9" key="1">
    <citation type="journal article" date="2018" name="Genome Biol. Evol.">
        <title>Multiple Roots of Fruiting Body Formation in Amoebozoa.</title>
        <authorList>
            <person name="Hillmann F."/>
            <person name="Forbes G."/>
            <person name="Novohradska S."/>
            <person name="Ferling I."/>
            <person name="Riege K."/>
            <person name="Groth M."/>
            <person name="Westermann M."/>
            <person name="Marz M."/>
            <person name="Spaller T."/>
            <person name="Winckler T."/>
            <person name="Schaap P."/>
            <person name="Glockner G."/>
        </authorList>
    </citation>
    <scope>NUCLEOTIDE SEQUENCE [LARGE SCALE GENOMIC DNA]</scope>
    <source>
        <strain evidence="8 9">Jena</strain>
    </source>
</reference>
<keyword evidence="3 5" id="KW-0371">Homeobox</keyword>
<dbReference type="SMART" id="SM00389">
    <property type="entry name" value="HOX"/>
    <property type="match status" value="1"/>
</dbReference>
<dbReference type="PANTHER" id="PTHR46123:SF4">
    <property type="entry name" value="MIX-TYPE HOMEOBOX GENE 1-RELATED"/>
    <property type="match status" value="1"/>
</dbReference>
<dbReference type="InterPro" id="IPR009057">
    <property type="entry name" value="Homeodomain-like_sf"/>
</dbReference>
<name>A0A2P6MW81_9EUKA</name>
<comment type="subcellular location">
    <subcellularLocation>
        <location evidence="1 5 6">Nucleus</location>
    </subcellularLocation>
</comment>